<accession>A0A1X7CPR8</accession>
<feature type="binding site" evidence="11">
    <location>
        <position position="206"/>
    </location>
    <ligand>
        <name>substrate</name>
    </ligand>
</feature>
<dbReference type="Pfam" id="PF00383">
    <property type="entry name" value="dCMP_cyt_deam_1"/>
    <property type="match status" value="1"/>
</dbReference>
<evidence type="ECO:0000256" key="9">
    <source>
        <dbReference type="PIRNR" id="PIRNR006769"/>
    </source>
</evidence>
<keyword evidence="9" id="KW-0378">Hydrolase</keyword>
<evidence type="ECO:0000256" key="6">
    <source>
        <dbReference type="ARBA" id="ARBA00022857"/>
    </source>
</evidence>
<comment type="catalytic activity">
    <reaction evidence="9">
        <text>5-amino-6-(5-phospho-D-ribitylamino)uracil + NADP(+) = 5-amino-6-(5-phospho-D-ribosylamino)uracil + NADPH + H(+)</text>
        <dbReference type="Rhea" id="RHEA:17845"/>
        <dbReference type="ChEBI" id="CHEBI:15378"/>
        <dbReference type="ChEBI" id="CHEBI:57783"/>
        <dbReference type="ChEBI" id="CHEBI:58349"/>
        <dbReference type="ChEBI" id="CHEBI:58421"/>
        <dbReference type="ChEBI" id="CHEBI:58453"/>
        <dbReference type="EC" id="1.1.1.193"/>
    </reaction>
</comment>
<keyword evidence="6 9" id="KW-0521">NADP</keyword>
<dbReference type="UniPathway" id="UPA00275">
    <property type="reaction ID" value="UER00401"/>
</dbReference>
<dbReference type="RefSeq" id="WP_245805473.1">
    <property type="nucleotide sequence ID" value="NZ_FWZU01000002.1"/>
</dbReference>
<evidence type="ECO:0000313" key="14">
    <source>
        <dbReference type="EMBL" id="SMF00747.1"/>
    </source>
</evidence>
<dbReference type="EC" id="3.5.4.26" evidence="9"/>
<dbReference type="Pfam" id="PF01872">
    <property type="entry name" value="RibD_C"/>
    <property type="match status" value="1"/>
</dbReference>
<dbReference type="PANTHER" id="PTHR38011">
    <property type="entry name" value="DIHYDROFOLATE REDUCTASE FAMILY PROTEIN (AFU_ORTHOLOGUE AFUA_8G06820)"/>
    <property type="match status" value="1"/>
</dbReference>
<dbReference type="AlphaFoldDB" id="A0A1X7CPR8"/>
<evidence type="ECO:0000313" key="15">
    <source>
        <dbReference type="Proteomes" id="UP000192906"/>
    </source>
</evidence>
<dbReference type="InterPro" id="IPR002734">
    <property type="entry name" value="RibDG_C"/>
</dbReference>
<keyword evidence="9 12" id="KW-0479">Metal-binding</keyword>
<keyword evidence="7 9" id="KW-0560">Oxidoreductase</keyword>
<name>A0A1X7CPR8_9BACT</name>
<evidence type="ECO:0000256" key="3">
    <source>
        <dbReference type="ARBA" id="ARBA00004910"/>
    </source>
</evidence>
<dbReference type="Proteomes" id="UP000192906">
    <property type="component" value="Unassembled WGS sequence"/>
</dbReference>
<dbReference type="SUPFAM" id="SSF53597">
    <property type="entry name" value="Dihydrofolate reductase-like"/>
    <property type="match status" value="1"/>
</dbReference>
<feature type="binding site" evidence="11">
    <location>
        <position position="214"/>
    </location>
    <ligand>
        <name>substrate</name>
    </ligand>
</feature>
<feature type="active site" description="Proton donor" evidence="10">
    <location>
        <position position="60"/>
    </location>
</feature>
<evidence type="ECO:0000256" key="11">
    <source>
        <dbReference type="PIRSR" id="PIRSR006769-2"/>
    </source>
</evidence>
<keyword evidence="15" id="KW-1185">Reference proteome</keyword>
<feature type="binding site" evidence="11">
    <location>
        <position position="194"/>
    </location>
    <ligand>
        <name>substrate</name>
    </ligand>
</feature>
<evidence type="ECO:0000256" key="1">
    <source>
        <dbReference type="ARBA" id="ARBA00002151"/>
    </source>
</evidence>
<organism evidence="14 15">
    <name type="scientific">Desulfovibrio gilichinskyi</name>
    <dbReference type="NCBI Taxonomy" id="1519643"/>
    <lineage>
        <taxon>Bacteria</taxon>
        <taxon>Pseudomonadati</taxon>
        <taxon>Thermodesulfobacteriota</taxon>
        <taxon>Desulfovibrionia</taxon>
        <taxon>Desulfovibrionales</taxon>
        <taxon>Desulfovibrionaceae</taxon>
        <taxon>Desulfovibrio</taxon>
    </lineage>
</organism>
<dbReference type="InterPro" id="IPR002125">
    <property type="entry name" value="CMP_dCMP_dom"/>
</dbReference>
<dbReference type="PANTHER" id="PTHR38011:SF7">
    <property type="entry name" value="2,5-DIAMINO-6-RIBOSYLAMINO-4(3H)-PYRIMIDINONE 5'-PHOSPHATE REDUCTASE"/>
    <property type="match status" value="1"/>
</dbReference>
<dbReference type="GO" id="GO:0008703">
    <property type="term" value="F:5-amino-6-(5-phosphoribosylamino)uracil reductase activity"/>
    <property type="evidence" value="ECO:0007669"/>
    <property type="project" value="UniProtKB-EC"/>
</dbReference>
<proteinExistence type="inferred from homology"/>
<dbReference type="GO" id="GO:0008835">
    <property type="term" value="F:diaminohydroxyphosphoribosylaminopyrimidine deaminase activity"/>
    <property type="evidence" value="ECO:0007669"/>
    <property type="project" value="UniProtKB-EC"/>
</dbReference>
<comment type="pathway">
    <text evidence="3 9">Cofactor biosynthesis; riboflavin biosynthesis; 5-amino-6-(D-ribitylamino)uracil from GTP: step 3/4.</text>
</comment>
<evidence type="ECO:0000256" key="5">
    <source>
        <dbReference type="ARBA" id="ARBA00007417"/>
    </source>
</evidence>
<evidence type="ECO:0000256" key="12">
    <source>
        <dbReference type="PIRSR" id="PIRSR006769-3"/>
    </source>
</evidence>
<evidence type="ECO:0000259" key="13">
    <source>
        <dbReference type="PROSITE" id="PS51747"/>
    </source>
</evidence>
<dbReference type="InterPro" id="IPR050765">
    <property type="entry name" value="Riboflavin_Biosynth_HTPR"/>
</dbReference>
<comment type="catalytic activity">
    <reaction evidence="9">
        <text>2,5-diamino-6-hydroxy-4-(5-phosphoribosylamino)-pyrimidine + H2O + H(+) = 5-amino-6-(5-phospho-D-ribosylamino)uracil + NH4(+)</text>
        <dbReference type="Rhea" id="RHEA:21868"/>
        <dbReference type="ChEBI" id="CHEBI:15377"/>
        <dbReference type="ChEBI" id="CHEBI:15378"/>
        <dbReference type="ChEBI" id="CHEBI:28938"/>
        <dbReference type="ChEBI" id="CHEBI:58453"/>
        <dbReference type="ChEBI" id="CHEBI:58614"/>
        <dbReference type="EC" id="3.5.4.26"/>
    </reaction>
</comment>
<dbReference type="InterPro" id="IPR016193">
    <property type="entry name" value="Cytidine_deaminase-like"/>
</dbReference>
<dbReference type="PROSITE" id="PS51747">
    <property type="entry name" value="CYT_DCMP_DEAMINASES_2"/>
    <property type="match status" value="1"/>
</dbReference>
<evidence type="ECO:0000256" key="4">
    <source>
        <dbReference type="ARBA" id="ARBA00005259"/>
    </source>
</evidence>
<comment type="similarity">
    <text evidence="4 9">In the N-terminal section; belongs to the cytidine and deoxycytidylate deaminase family.</text>
</comment>
<feature type="binding site" evidence="11">
    <location>
        <position position="164"/>
    </location>
    <ligand>
        <name>NADP(+)</name>
        <dbReference type="ChEBI" id="CHEBI:58349"/>
    </ligand>
</feature>
<dbReference type="GO" id="GO:0046872">
    <property type="term" value="F:metal ion binding"/>
    <property type="evidence" value="ECO:0007669"/>
    <property type="project" value="UniProtKB-KW"/>
</dbReference>
<comment type="similarity">
    <text evidence="5 9">In the C-terminal section; belongs to the HTP reductase family.</text>
</comment>
<feature type="domain" description="CMP/dCMP-type deaminase" evidence="13">
    <location>
        <begin position="9"/>
        <end position="122"/>
    </location>
</feature>
<dbReference type="EC" id="1.1.1.193" evidence="9"/>
<protein>
    <recommendedName>
        <fullName evidence="9">Riboflavin biosynthesis protein RibD</fullName>
    </recommendedName>
    <domain>
        <recommendedName>
            <fullName evidence="9">Diaminohydroxyphosphoribosylaminopyrimidine deaminase</fullName>
            <shortName evidence="9">DRAP deaminase</shortName>
            <ecNumber evidence="9">3.5.4.26</ecNumber>
        </recommendedName>
        <alternativeName>
            <fullName evidence="9">Riboflavin-specific deaminase</fullName>
        </alternativeName>
    </domain>
    <domain>
        <recommendedName>
            <fullName evidence="9">5-amino-6-(5-phosphoribosylamino)uracil reductase</fullName>
            <ecNumber evidence="9">1.1.1.193</ecNumber>
        </recommendedName>
        <alternativeName>
            <fullName evidence="9">HTP reductase</fullName>
        </alternativeName>
    </domain>
</protein>
<keyword evidence="9 12" id="KW-0862">Zinc</keyword>
<keyword evidence="8" id="KW-0511">Multifunctional enzyme</keyword>
<reference evidence="15" key="1">
    <citation type="submission" date="2017-04" db="EMBL/GenBank/DDBJ databases">
        <authorList>
            <person name="Varghese N."/>
            <person name="Submissions S."/>
        </authorList>
    </citation>
    <scope>NUCLEOTIDE SEQUENCE [LARGE SCALE GENOMIC DNA]</scope>
    <source>
        <strain evidence="15">K3S</strain>
    </source>
</reference>
<dbReference type="NCBIfam" id="TIGR00326">
    <property type="entry name" value="eubact_ribD"/>
    <property type="match status" value="1"/>
</dbReference>
<keyword evidence="9" id="KW-0686">Riboflavin biosynthesis</keyword>
<feature type="binding site" evidence="11">
    <location>
        <position position="235"/>
    </location>
    <ligand>
        <name>NADP(+)</name>
        <dbReference type="ChEBI" id="CHEBI:58349"/>
    </ligand>
</feature>
<sequence length="380" mass="41578">MNFCSSTFNSSEQFMARAVKLALRGRARTAPNPTVGAVMVRDGQVVAEGWHHYCGGLHAERECIADAKAKNVDMTKCTMFVTLEPCNHYGKTPPCTEGIIEAGIAHIVIGTRDPNPKAAGGLEFLESKGVKVETGVLEEQCLDLISDFLLWQSGERAYSILKLASTIDGKIAGTTGRQEAVSCPDSFEDVQKLRAMVGAVIIGGNTLREDNPSLNCRLEIKPEGFAQPKAVIVTTKLPENHEAFTLTTTRAKETIFWTTIEQAASETAKELVNKGIEIIGLPCDEKGLIFENGFKFLREKYGVLRTLCEGGGKLALSLAEQDLIDEFVMYQAPRILGNTHGRPNFAGSDRQFMEEALNFRVSRVSQSGCDLKIVFKPADR</sequence>
<dbReference type="EMBL" id="FWZU01000002">
    <property type="protein sequence ID" value="SMF00747.1"/>
    <property type="molecule type" value="Genomic_DNA"/>
</dbReference>
<comment type="pathway">
    <text evidence="2 9">Cofactor biosynthesis; riboflavin biosynthesis; 5-amino-6-(D-ribitylamino)uracil from GTP: step 2/4.</text>
</comment>
<comment type="cofactor">
    <cofactor evidence="9 12">
        <name>Zn(2+)</name>
        <dbReference type="ChEBI" id="CHEBI:29105"/>
    </cofactor>
    <text evidence="9 12">Binds 1 zinc ion.</text>
</comment>
<feature type="binding site" evidence="11">
    <location>
        <begin position="311"/>
        <end position="317"/>
    </location>
    <ligand>
        <name>NADP(+)</name>
        <dbReference type="ChEBI" id="CHEBI:58349"/>
    </ligand>
</feature>
<dbReference type="STRING" id="1519643.SAMN06295933_1063"/>
<dbReference type="Gene3D" id="3.40.140.10">
    <property type="entry name" value="Cytidine Deaminase, domain 2"/>
    <property type="match status" value="1"/>
</dbReference>
<gene>
    <name evidence="14" type="ORF">SAMN06295933_1063</name>
</gene>
<dbReference type="InterPro" id="IPR024072">
    <property type="entry name" value="DHFR-like_dom_sf"/>
</dbReference>
<dbReference type="PIRSF" id="PIRSF006769">
    <property type="entry name" value="RibD"/>
    <property type="match status" value="1"/>
</dbReference>
<dbReference type="InterPro" id="IPR004794">
    <property type="entry name" value="Eubact_RibD"/>
</dbReference>
<feature type="binding site" evidence="11">
    <location>
        <position position="309"/>
    </location>
    <ligand>
        <name>substrate</name>
    </ligand>
</feature>
<feature type="binding site" evidence="12">
    <location>
        <position position="86"/>
    </location>
    <ligand>
        <name>Zn(2+)</name>
        <dbReference type="ChEBI" id="CHEBI:29105"/>
        <note>catalytic</note>
    </ligand>
</feature>
<comment type="function">
    <text evidence="1 9">Converts 2,5-diamino-6-(ribosylamino)-4(3h)-pyrimidinone 5'-phosphate into 5-amino-6-(ribosylamino)-2,4(1h,3h)-pyrimidinedione 5'-phosphate.</text>
</comment>
<dbReference type="CDD" id="cd01284">
    <property type="entry name" value="Riboflavin_deaminase-reductase"/>
    <property type="match status" value="1"/>
</dbReference>
<feature type="binding site" evidence="12">
    <location>
        <position position="95"/>
    </location>
    <ligand>
        <name>Zn(2+)</name>
        <dbReference type="ChEBI" id="CHEBI:29105"/>
        <note>catalytic</note>
    </ligand>
</feature>
<dbReference type="GO" id="GO:0009231">
    <property type="term" value="P:riboflavin biosynthetic process"/>
    <property type="evidence" value="ECO:0007669"/>
    <property type="project" value="UniProtKB-UniPathway"/>
</dbReference>
<evidence type="ECO:0000256" key="10">
    <source>
        <dbReference type="PIRSR" id="PIRSR006769-1"/>
    </source>
</evidence>
<dbReference type="SUPFAM" id="SSF53927">
    <property type="entry name" value="Cytidine deaminase-like"/>
    <property type="match status" value="1"/>
</dbReference>
<dbReference type="Gene3D" id="3.40.430.10">
    <property type="entry name" value="Dihydrofolate Reductase, subunit A"/>
    <property type="match status" value="1"/>
</dbReference>
<feature type="binding site" evidence="12">
    <location>
        <position position="58"/>
    </location>
    <ligand>
        <name>Zn(2+)</name>
        <dbReference type="ChEBI" id="CHEBI:29105"/>
        <note>catalytic</note>
    </ligand>
</feature>
<feature type="binding site" evidence="11">
    <location>
        <position position="217"/>
    </location>
    <ligand>
        <name>substrate</name>
    </ligand>
</feature>
<evidence type="ECO:0000256" key="8">
    <source>
        <dbReference type="ARBA" id="ARBA00023268"/>
    </source>
</evidence>
<feature type="binding site" evidence="11">
    <location>
        <position position="210"/>
    </location>
    <ligand>
        <name>NADP(+)</name>
        <dbReference type="ChEBI" id="CHEBI:58349"/>
    </ligand>
</feature>
<evidence type="ECO:0000256" key="7">
    <source>
        <dbReference type="ARBA" id="ARBA00023002"/>
    </source>
</evidence>
<evidence type="ECO:0000256" key="2">
    <source>
        <dbReference type="ARBA" id="ARBA00004882"/>
    </source>
</evidence>